<feature type="binding site" evidence="7">
    <location>
        <position position="147"/>
    </location>
    <ligand>
        <name>Fe cation</name>
        <dbReference type="ChEBI" id="CHEBI:24875"/>
        <note>catalytic</note>
    </ligand>
</feature>
<dbReference type="Proteomes" id="UP000320184">
    <property type="component" value="Unassembled WGS sequence"/>
</dbReference>
<evidence type="ECO:0000256" key="5">
    <source>
        <dbReference type="ARBA" id="ARBA00023004"/>
    </source>
</evidence>
<evidence type="ECO:0000313" key="8">
    <source>
        <dbReference type="EMBL" id="TMQ52033.1"/>
    </source>
</evidence>
<dbReference type="AlphaFoldDB" id="A0A538SKX8"/>
<feature type="binding site" evidence="7">
    <location>
        <position position="91"/>
    </location>
    <ligand>
        <name>Fe cation</name>
        <dbReference type="ChEBI" id="CHEBI:24875"/>
        <note>catalytic</note>
    </ligand>
</feature>
<protein>
    <recommendedName>
        <fullName evidence="10">Cysteine dioxygenase</fullName>
    </recommendedName>
</protein>
<organism evidence="8 9">
    <name type="scientific">Eiseniibacteriota bacterium</name>
    <dbReference type="NCBI Taxonomy" id="2212470"/>
    <lineage>
        <taxon>Bacteria</taxon>
        <taxon>Candidatus Eiseniibacteriota</taxon>
    </lineage>
</organism>
<keyword evidence="2 7" id="KW-0479">Metal-binding</keyword>
<name>A0A538SKX8_UNCEI</name>
<keyword evidence="4" id="KW-0560">Oxidoreductase</keyword>
<sequence length="201" mass="22348">MTVHAQTSKADELIRRLDEAVSAPDDATRCRNVKRVLIEVVSSGEQFIPAPYLEPAPDRYARRLLHRDPGGRYTALVLVWDKGQGTPLHDHAGMWCCECVYRGRIRVTSFSVHGGDPEKDIVQFSKETEVMAGIGEAGALIPPFEYHKIENADPTPSVTIHVYGGEMTHCHVFNPVDAGGYRREYRELTYTSDAGARGPLL</sequence>
<evidence type="ECO:0000256" key="4">
    <source>
        <dbReference type="ARBA" id="ARBA00023002"/>
    </source>
</evidence>
<dbReference type="Gene3D" id="2.60.120.10">
    <property type="entry name" value="Jelly Rolls"/>
    <property type="match status" value="1"/>
</dbReference>
<gene>
    <name evidence="8" type="ORF">E6K73_04120</name>
</gene>
<dbReference type="InterPro" id="IPR014710">
    <property type="entry name" value="RmlC-like_jellyroll"/>
</dbReference>
<evidence type="ECO:0000313" key="9">
    <source>
        <dbReference type="Proteomes" id="UP000320184"/>
    </source>
</evidence>
<dbReference type="GO" id="GO:0008198">
    <property type="term" value="F:ferrous iron binding"/>
    <property type="evidence" value="ECO:0007669"/>
    <property type="project" value="TreeGrafter"/>
</dbReference>
<proteinExistence type="inferred from homology"/>
<dbReference type="GO" id="GO:0016702">
    <property type="term" value="F:oxidoreductase activity, acting on single donors with incorporation of molecular oxygen, incorporation of two atoms of oxygen"/>
    <property type="evidence" value="ECO:0007669"/>
    <property type="project" value="InterPro"/>
</dbReference>
<accession>A0A538SKX8</accession>
<dbReference type="SUPFAM" id="SSF51182">
    <property type="entry name" value="RmlC-like cupins"/>
    <property type="match status" value="1"/>
</dbReference>
<evidence type="ECO:0000256" key="6">
    <source>
        <dbReference type="PIRSR" id="PIRSR610300-50"/>
    </source>
</evidence>
<dbReference type="CDD" id="cd10548">
    <property type="entry name" value="cupin_CDO"/>
    <property type="match status" value="1"/>
</dbReference>
<reference evidence="8 9" key="1">
    <citation type="journal article" date="2019" name="Nat. Microbiol.">
        <title>Mediterranean grassland soil C-N compound turnover is dependent on rainfall and depth, and is mediated by genomically divergent microorganisms.</title>
        <authorList>
            <person name="Diamond S."/>
            <person name="Andeer P.F."/>
            <person name="Li Z."/>
            <person name="Crits-Christoph A."/>
            <person name="Burstein D."/>
            <person name="Anantharaman K."/>
            <person name="Lane K.R."/>
            <person name="Thomas B.C."/>
            <person name="Pan C."/>
            <person name="Northen T.R."/>
            <person name="Banfield J.F."/>
        </authorList>
    </citation>
    <scope>NUCLEOTIDE SEQUENCE [LARGE SCALE GENOMIC DNA]</scope>
    <source>
        <strain evidence="8">WS_3</strain>
    </source>
</reference>
<keyword evidence="3" id="KW-0223">Dioxygenase</keyword>
<dbReference type="PANTHER" id="PTHR12918">
    <property type="entry name" value="CYSTEINE DIOXYGENASE"/>
    <property type="match status" value="1"/>
</dbReference>
<keyword evidence="6" id="KW-0883">Thioether bond</keyword>
<evidence type="ECO:0000256" key="3">
    <source>
        <dbReference type="ARBA" id="ARBA00022964"/>
    </source>
</evidence>
<comment type="caution">
    <text evidence="8">The sequence shown here is derived from an EMBL/GenBank/DDBJ whole genome shotgun (WGS) entry which is preliminary data.</text>
</comment>
<evidence type="ECO:0000256" key="7">
    <source>
        <dbReference type="PIRSR" id="PIRSR610300-51"/>
    </source>
</evidence>
<keyword evidence="5 7" id="KW-0408">Iron</keyword>
<dbReference type="InterPro" id="IPR011051">
    <property type="entry name" value="RmlC_Cupin_sf"/>
</dbReference>
<dbReference type="PANTHER" id="PTHR12918:SF1">
    <property type="entry name" value="CYSTEINE DIOXYGENASE TYPE 1"/>
    <property type="match status" value="1"/>
</dbReference>
<evidence type="ECO:0000256" key="1">
    <source>
        <dbReference type="ARBA" id="ARBA00006622"/>
    </source>
</evidence>
<dbReference type="InterPro" id="IPR010300">
    <property type="entry name" value="CDO_1"/>
</dbReference>
<evidence type="ECO:0000256" key="2">
    <source>
        <dbReference type="ARBA" id="ARBA00022723"/>
    </source>
</evidence>
<feature type="cross-link" description="3'-(S-cysteinyl)-tyrosine (Cys-Tyr)" evidence="6">
    <location>
        <begin position="96"/>
        <end position="163"/>
    </location>
</feature>
<comment type="similarity">
    <text evidence="1">Belongs to the cysteine dioxygenase family.</text>
</comment>
<dbReference type="Pfam" id="PF05995">
    <property type="entry name" value="CDO_I"/>
    <property type="match status" value="1"/>
</dbReference>
<dbReference type="EMBL" id="VBOT01000048">
    <property type="protein sequence ID" value="TMQ52033.1"/>
    <property type="molecule type" value="Genomic_DNA"/>
</dbReference>
<evidence type="ECO:0008006" key="10">
    <source>
        <dbReference type="Google" id="ProtNLM"/>
    </source>
</evidence>
<feature type="binding site" evidence="7">
    <location>
        <position position="89"/>
    </location>
    <ligand>
        <name>Fe cation</name>
        <dbReference type="ChEBI" id="CHEBI:24875"/>
        <note>catalytic</note>
    </ligand>
</feature>